<gene>
    <name evidence="2" type="ORF">J2Z40_000852</name>
</gene>
<reference evidence="2 3" key="1">
    <citation type="submission" date="2021-03" db="EMBL/GenBank/DDBJ databases">
        <title>Genomic Encyclopedia of Type Strains, Phase IV (KMG-IV): sequencing the most valuable type-strain genomes for metagenomic binning, comparative biology and taxonomic classification.</title>
        <authorList>
            <person name="Goeker M."/>
        </authorList>
    </citation>
    <scope>NUCLEOTIDE SEQUENCE [LARGE SCALE GENOMIC DNA]</scope>
    <source>
        <strain evidence="2 3">DSM 26675</strain>
    </source>
</reference>
<evidence type="ECO:0000313" key="3">
    <source>
        <dbReference type="Proteomes" id="UP001519293"/>
    </source>
</evidence>
<dbReference type="EMBL" id="JAGIKZ010000002">
    <property type="protein sequence ID" value="MBP2240299.1"/>
    <property type="molecule type" value="Genomic_DNA"/>
</dbReference>
<name>A0ABS4RD83_9BACI</name>
<evidence type="ECO:0000256" key="1">
    <source>
        <dbReference type="SAM" id="Coils"/>
    </source>
</evidence>
<accession>A0ABS4RD83</accession>
<dbReference type="RefSeq" id="WP_066393963.1">
    <property type="nucleotide sequence ID" value="NZ_JAGIKZ010000002.1"/>
</dbReference>
<sequence length="127" mass="14687">MEEILKQILTGINEVKQEIGEIGSNIKTLEHRLDRLEKMDSIEHRVEVNQIDLTDIKEILEKMDSFQTDVLKDFFQIFKGSSINKVYREELNLINQRLDAQLTKIAKNEESILMIEGKSSKVSNAPI</sequence>
<keyword evidence="3" id="KW-1185">Reference proteome</keyword>
<feature type="coiled-coil region" evidence="1">
    <location>
        <begin position="12"/>
        <end position="39"/>
    </location>
</feature>
<comment type="caution">
    <text evidence="2">The sequence shown here is derived from an EMBL/GenBank/DDBJ whole genome shotgun (WGS) entry which is preliminary data.</text>
</comment>
<evidence type="ECO:0000313" key="2">
    <source>
        <dbReference type="EMBL" id="MBP2240299.1"/>
    </source>
</evidence>
<dbReference type="Proteomes" id="UP001519293">
    <property type="component" value="Unassembled WGS sequence"/>
</dbReference>
<proteinExistence type="predicted"/>
<organism evidence="2 3">
    <name type="scientific">Cytobacillus eiseniae</name>
    <dbReference type="NCBI Taxonomy" id="762947"/>
    <lineage>
        <taxon>Bacteria</taxon>
        <taxon>Bacillati</taxon>
        <taxon>Bacillota</taxon>
        <taxon>Bacilli</taxon>
        <taxon>Bacillales</taxon>
        <taxon>Bacillaceae</taxon>
        <taxon>Cytobacillus</taxon>
    </lineage>
</organism>
<protein>
    <submittedName>
        <fullName evidence="2">Uncharacterized protein</fullName>
    </submittedName>
</protein>
<keyword evidence="1" id="KW-0175">Coiled coil</keyword>